<dbReference type="InterPro" id="IPR010905">
    <property type="entry name" value="Glyco_hydro_88"/>
</dbReference>
<dbReference type="PANTHER" id="PTHR33886:SF8">
    <property type="entry name" value="UNSATURATED RHAMNOGALACTURONAN HYDROLASE (EUROFUNG)"/>
    <property type="match status" value="1"/>
</dbReference>
<evidence type="ECO:0000313" key="3">
    <source>
        <dbReference type="Proteomes" id="UP000317557"/>
    </source>
</evidence>
<proteinExistence type="predicted"/>
<sequence length="467" mass="52296">MHYSLSHSTWKAILTLFLVAGITAGCTGQQSGEEEQESEPLTDTTAPLHALQPDYPVQYEAASEEQIIETLTRVRDYLDANTPMVLLEEGTENEVTDIKGYTGDTEFEAGDFRLVSYEWGVTYAGMQLAGEVTGDDSFTEYSTERINFLADVVNAHREKLEANPTLETPVESLIHPGALDDAGAMSAAMIKSMDAGYNDAEHLDWLVNNLVGYIHNEQFRLEDGTLARNRPQDNTLWLDDMFMSIPALAQMGHHTGEQKYFDDAVKQVRQFAERMFDEEKGIYFHGWVQAMEDKPRFHWGRANGWALMAKVELLSVLPEDHPGYDDVLEQLQAHIKGLAQYQSGEGRWHQLLDKTDSYLETSASAIYAYSIARAINRDWVDEKSYGPMVLLAWNSVSNQVNEIGQVEGTCVGTGMAFDPAFYYHRPINVYAAHGYGPVILAGAEILELTRNHDIAINDSGLQVYGEK</sequence>
<dbReference type="AlphaFoldDB" id="A0A521C3G4"/>
<dbReference type="SUPFAM" id="SSF48208">
    <property type="entry name" value="Six-hairpin glycosidases"/>
    <property type="match status" value="1"/>
</dbReference>
<dbReference type="PANTHER" id="PTHR33886">
    <property type="entry name" value="UNSATURATED RHAMNOGALACTURONAN HYDROLASE (EUROFUNG)"/>
    <property type="match status" value="1"/>
</dbReference>
<dbReference type="RefSeq" id="WP_142453736.1">
    <property type="nucleotide sequence ID" value="NZ_FXTP01000004.1"/>
</dbReference>
<organism evidence="2 3">
    <name type="scientific">Gracilimonas mengyeensis</name>
    <dbReference type="NCBI Taxonomy" id="1302730"/>
    <lineage>
        <taxon>Bacteria</taxon>
        <taxon>Pseudomonadati</taxon>
        <taxon>Balneolota</taxon>
        <taxon>Balneolia</taxon>
        <taxon>Balneolales</taxon>
        <taxon>Balneolaceae</taxon>
        <taxon>Gracilimonas</taxon>
    </lineage>
</organism>
<evidence type="ECO:0000256" key="1">
    <source>
        <dbReference type="ARBA" id="ARBA00022801"/>
    </source>
</evidence>
<dbReference type="GO" id="GO:0016787">
    <property type="term" value="F:hydrolase activity"/>
    <property type="evidence" value="ECO:0007669"/>
    <property type="project" value="UniProtKB-KW"/>
</dbReference>
<dbReference type="InterPro" id="IPR052043">
    <property type="entry name" value="PolySaccharide_Degr_Enz"/>
</dbReference>
<keyword evidence="3" id="KW-1185">Reference proteome</keyword>
<reference evidence="2 3" key="1">
    <citation type="submission" date="2017-05" db="EMBL/GenBank/DDBJ databases">
        <authorList>
            <person name="Varghese N."/>
            <person name="Submissions S."/>
        </authorList>
    </citation>
    <scope>NUCLEOTIDE SEQUENCE [LARGE SCALE GENOMIC DNA]</scope>
    <source>
        <strain evidence="2 3">DSM 21985</strain>
    </source>
</reference>
<dbReference type="EMBL" id="FXTP01000004">
    <property type="protein sequence ID" value="SMO53938.1"/>
    <property type="molecule type" value="Genomic_DNA"/>
</dbReference>
<dbReference type="Gene3D" id="1.50.10.10">
    <property type="match status" value="1"/>
</dbReference>
<dbReference type="InterPro" id="IPR012341">
    <property type="entry name" value="6hp_glycosidase-like_sf"/>
</dbReference>
<dbReference type="Proteomes" id="UP000317557">
    <property type="component" value="Unassembled WGS sequence"/>
</dbReference>
<dbReference type="GO" id="GO:0005975">
    <property type="term" value="P:carbohydrate metabolic process"/>
    <property type="evidence" value="ECO:0007669"/>
    <property type="project" value="InterPro"/>
</dbReference>
<name>A0A521C3G4_9BACT</name>
<protein>
    <submittedName>
        <fullName evidence="2">Rhamnogalacturonyl hydrolase YesR</fullName>
    </submittedName>
</protein>
<evidence type="ECO:0000313" key="2">
    <source>
        <dbReference type="EMBL" id="SMO53938.1"/>
    </source>
</evidence>
<keyword evidence="1 2" id="KW-0378">Hydrolase</keyword>
<dbReference type="InterPro" id="IPR008928">
    <property type="entry name" value="6-hairpin_glycosidase_sf"/>
</dbReference>
<accession>A0A521C3G4</accession>
<gene>
    <name evidence="2" type="ORF">SAMN06265219_104126</name>
</gene>
<dbReference type="Pfam" id="PF07470">
    <property type="entry name" value="Glyco_hydro_88"/>
    <property type="match status" value="1"/>
</dbReference>
<dbReference type="OrthoDB" id="6381507at2"/>